<evidence type="ECO:0000313" key="4">
    <source>
        <dbReference type="Proteomes" id="UP001057481"/>
    </source>
</evidence>
<dbReference type="InterPro" id="IPR051785">
    <property type="entry name" value="MMCE/EMCE_epimerase"/>
</dbReference>
<sequence>MSLIDNFTTGLQHIGIPTKDMAATTAFWTSLGFTVKGTFDNDGVTVKFFEYKNVVIESWEGAEATGIAGAINHISLDTTDIQKAFNDVKAHGFKMVENEIQHLPFWDHGIQYFNITGPNGEVVEFCHINE</sequence>
<dbReference type="Gene3D" id="3.10.180.10">
    <property type="entry name" value="2,3-Dihydroxybiphenyl 1,2-Dioxygenase, domain 1"/>
    <property type="match status" value="1"/>
</dbReference>
<gene>
    <name evidence="3" type="ORF">KAK10_06815</name>
</gene>
<comment type="caution">
    <text evidence="3">The sequence shown here is derived from an EMBL/GenBank/DDBJ whole genome shotgun (WGS) entry which is preliminary data.</text>
</comment>
<reference evidence="3" key="1">
    <citation type="submission" date="2021-04" db="EMBL/GenBank/DDBJ databases">
        <title>Taxonomic assessment of Weissella genus.</title>
        <authorList>
            <person name="Fanelli F."/>
            <person name="Chieffi D."/>
            <person name="Dell'Aquila A."/>
            <person name="Gyu-Sung C."/>
            <person name="Franz C.M.A.P."/>
            <person name="Fusco V."/>
        </authorList>
    </citation>
    <scope>NUCLEOTIDE SEQUENCE</scope>
    <source>
        <strain evidence="3">LMG 25373</strain>
    </source>
</reference>
<dbReference type="SUPFAM" id="SSF54593">
    <property type="entry name" value="Glyoxalase/Bleomycin resistance protein/Dihydroxybiphenyl dioxygenase"/>
    <property type="match status" value="1"/>
</dbReference>
<dbReference type="Pfam" id="PF00903">
    <property type="entry name" value="Glyoxalase"/>
    <property type="match status" value="1"/>
</dbReference>
<evidence type="ECO:0000259" key="2">
    <source>
        <dbReference type="PROSITE" id="PS51819"/>
    </source>
</evidence>
<protein>
    <submittedName>
        <fullName evidence="3">VOC family protein</fullName>
    </submittedName>
</protein>
<organism evidence="3 4">
    <name type="scientific">Periweissella beninensis</name>
    <dbReference type="NCBI Taxonomy" id="504936"/>
    <lineage>
        <taxon>Bacteria</taxon>
        <taxon>Bacillati</taxon>
        <taxon>Bacillota</taxon>
        <taxon>Bacilli</taxon>
        <taxon>Lactobacillales</taxon>
        <taxon>Lactobacillaceae</taxon>
        <taxon>Periweissella</taxon>
    </lineage>
</organism>
<dbReference type="InterPro" id="IPR037523">
    <property type="entry name" value="VOC_core"/>
</dbReference>
<keyword evidence="4" id="KW-1185">Reference proteome</keyword>
<evidence type="ECO:0000256" key="1">
    <source>
        <dbReference type="ARBA" id="ARBA00022723"/>
    </source>
</evidence>
<proteinExistence type="predicted"/>
<dbReference type="PROSITE" id="PS51819">
    <property type="entry name" value="VOC"/>
    <property type="match status" value="1"/>
</dbReference>
<keyword evidence="1" id="KW-0479">Metal-binding</keyword>
<dbReference type="PANTHER" id="PTHR43048:SF3">
    <property type="entry name" value="METHYLMALONYL-COA EPIMERASE, MITOCHONDRIAL"/>
    <property type="match status" value="1"/>
</dbReference>
<dbReference type="PANTHER" id="PTHR43048">
    <property type="entry name" value="METHYLMALONYL-COA EPIMERASE"/>
    <property type="match status" value="1"/>
</dbReference>
<dbReference type="InterPro" id="IPR004360">
    <property type="entry name" value="Glyas_Fos-R_dOase_dom"/>
</dbReference>
<dbReference type="Proteomes" id="UP001057481">
    <property type="component" value="Unassembled WGS sequence"/>
</dbReference>
<evidence type="ECO:0000313" key="3">
    <source>
        <dbReference type="EMBL" id="MCM2437617.1"/>
    </source>
</evidence>
<dbReference type="InterPro" id="IPR029068">
    <property type="entry name" value="Glyas_Bleomycin-R_OHBP_Dase"/>
</dbReference>
<name>A0ABT0VMG8_9LACO</name>
<dbReference type="RefSeq" id="WP_205143314.1">
    <property type="nucleotide sequence ID" value="NZ_JAFBDN010000005.1"/>
</dbReference>
<accession>A0ABT0VMG8</accession>
<dbReference type="EMBL" id="JAGMVS010000066">
    <property type="protein sequence ID" value="MCM2437617.1"/>
    <property type="molecule type" value="Genomic_DNA"/>
</dbReference>
<feature type="domain" description="VOC" evidence="2">
    <location>
        <begin position="10"/>
        <end position="128"/>
    </location>
</feature>